<keyword evidence="6" id="KW-0333">Golgi apparatus</keyword>
<evidence type="ECO:0000256" key="11">
    <source>
        <dbReference type="ARBA" id="ARBA00060879"/>
    </source>
</evidence>
<evidence type="ECO:0000256" key="3">
    <source>
        <dbReference type="ARBA" id="ARBA00022679"/>
    </source>
</evidence>
<keyword evidence="2" id="KW-0328">Glycosyltransferase</keyword>
<proteinExistence type="inferred from homology"/>
<evidence type="ECO:0000313" key="16">
    <source>
        <dbReference type="EMBL" id="VAH53585.1"/>
    </source>
</evidence>
<keyword evidence="7 14" id="KW-0472">Membrane</keyword>
<organism evidence="16 17">
    <name type="scientific">Triticum turgidum subsp. durum</name>
    <name type="common">Durum wheat</name>
    <name type="synonym">Triticum durum</name>
    <dbReference type="NCBI Taxonomy" id="4567"/>
    <lineage>
        <taxon>Eukaryota</taxon>
        <taxon>Viridiplantae</taxon>
        <taxon>Streptophyta</taxon>
        <taxon>Embryophyta</taxon>
        <taxon>Tracheophyta</taxon>
        <taxon>Spermatophyta</taxon>
        <taxon>Magnoliopsida</taxon>
        <taxon>Liliopsida</taxon>
        <taxon>Poales</taxon>
        <taxon>Poaceae</taxon>
        <taxon>BOP clade</taxon>
        <taxon>Pooideae</taxon>
        <taxon>Triticodae</taxon>
        <taxon>Triticeae</taxon>
        <taxon>Triticinae</taxon>
        <taxon>Triticum</taxon>
    </lineage>
</organism>
<gene>
    <name evidence="16" type="ORF">TRITD_2Bv1G245730</name>
</gene>
<dbReference type="InterPro" id="IPR029044">
    <property type="entry name" value="Nucleotide-diphossugar_trans"/>
</dbReference>
<dbReference type="Proteomes" id="UP000324705">
    <property type="component" value="Chromosome 2B"/>
</dbReference>
<evidence type="ECO:0000256" key="4">
    <source>
        <dbReference type="ARBA" id="ARBA00022692"/>
    </source>
</evidence>
<dbReference type="Pfam" id="PF13632">
    <property type="entry name" value="Glyco_trans_2_3"/>
    <property type="match status" value="1"/>
</dbReference>
<evidence type="ECO:0000256" key="10">
    <source>
        <dbReference type="ARBA" id="ARBA00056537"/>
    </source>
</evidence>
<evidence type="ECO:0000259" key="15">
    <source>
        <dbReference type="Pfam" id="PF13632"/>
    </source>
</evidence>
<dbReference type="PANTHER" id="PTHR32044:SF64">
    <property type="entry name" value="OS09G0572500 PROTEIN"/>
    <property type="match status" value="1"/>
</dbReference>
<dbReference type="InterPro" id="IPR001173">
    <property type="entry name" value="Glyco_trans_2-like"/>
</dbReference>
<evidence type="ECO:0000256" key="5">
    <source>
        <dbReference type="ARBA" id="ARBA00022989"/>
    </source>
</evidence>
<evidence type="ECO:0000313" key="17">
    <source>
        <dbReference type="Proteomes" id="UP000324705"/>
    </source>
</evidence>
<dbReference type="AlphaFoldDB" id="A0A9R1RU14"/>
<feature type="domain" description="Glycosyltransferase 2-like" evidence="15">
    <location>
        <begin position="139"/>
        <end position="334"/>
    </location>
</feature>
<comment type="subcellular location">
    <subcellularLocation>
        <location evidence="1">Golgi apparatus membrane</location>
        <topology evidence="1">Multi-pass membrane protein</topology>
    </subcellularLocation>
</comment>
<dbReference type="PROSITE" id="PS51257">
    <property type="entry name" value="PROKAR_LIPOPROTEIN"/>
    <property type="match status" value="1"/>
</dbReference>
<comment type="similarity">
    <text evidence="11">Belongs to the glycosyltransferase 2 family. Plant cellulose synthase-like A subfamily.</text>
</comment>
<evidence type="ECO:0000256" key="14">
    <source>
        <dbReference type="SAM" id="Phobius"/>
    </source>
</evidence>
<evidence type="ECO:0000256" key="6">
    <source>
        <dbReference type="ARBA" id="ARBA00023034"/>
    </source>
</evidence>
<feature type="transmembrane region" description="Helical" evidence="14">
    <location>
        <begin position="435"/>
        <end position="455"/>
    </location>
</feature>
<evidence type="ECO:0000256" key="2">
    <source>
        <dbReference type="ARBA" id="ARBA00022676"/>
    </source>
</evidence>
<keyword evidence="3" id="KW-0808">Transferase</keyword>
<evidence type="ECO:0000256" key="13">
    <source>
        <dbReference type="ARBA" id="ARBA00076024"/>
    </source>
</evidence>
<dbReference type="EC" id="2.4.1.32" evidence="12"/>
<dbReference type="SUPFAM" id="SSF53448">
    <property type="entry name" value="Nucleotide-diphospho-sugar transferases"/>
    <property type="match status" value="1"/>
</dbReference>
<evidence type="ECO:0000256" key="12">
    <source>
        <dbReference type="ARBA" id="ARBA00066505"/>
    </source>
</evidence>
<evidence type="ECO:0000256" key="9">
    <source>
        <dbReference type="ARBA" id="ARBA00051800"/>
    </source>
</evidence>
<evidence type="ECO:0000256" key="7">
    <source>
        <dbReference type="ARBA" id="ARBA00023136"/>
    </source>
</evidence>
<dbReference type="GO" id="GO:0047259">
    <property type="term" value="F:glucomannan 4-beta-mannosyltransferase activity"/>
    <property type="evidence" value="ECO:0007669"/>
    <property type="project" value="UniProtKB-EC"/>
</dbReference>
<dbReference type="FunFam" id="3.90.550.10:FF:000057">
    <property type="entry name" value="Glycosyltransferase-like protein, family 2"/>
    <property type="match status" value="1"/>
</dbReference>
<dbReference type="GO" id="GO:0000139">
    <property type="term" value="C:Golgi membrane"/>
    <property type="evidence" value="ECO:0007669"/>
    <property type="project" value="UniProtKB-SubCell"/>
</dbReference>
<evidence type="ECO:0000256" key="8">
    <source>
        <dbReference type="ARBA" id="ARBA00023316"/>
    </source>
</evidence>
<protein>
    <recommendedName>
        <fullName evidence="12">glucomannan 4-beta-mannosyltransferase</fullName>
        <ecNumber evidence="12">2.4.1.32</ecNumber>
    </recommendedName>
    <alternativeName>
        <fullName evidence="13">Glucomannan synthase</fullName>
    </alternativeName>
</protein>
<dbReference type="Gene3D" id="3.90.550.10">
    <property type="entry name" value="Spore Coat Polysaccharide Biosynthesis Protein SpsA, Chain A"/>
    <property type="match status" value="1"/>
</dbReference>
<dbReference type="EMBL" id="LT934114">
    <property type="protein sequence ID" value="VAH53585.1"/>
    <property type="molecule type" value="Genomic_DNA"/>
</dbReference>
<comment type="catalytic activity">
    <reaction evidence="9">
        <text>GDP-mannose + (glucomannan)n = GDP + (glucomannan)n+1.</text>
        <dbReference type="EC" id="2.4.1.32"/>
    </reaction>
</comment>
<feature type="transmembrane region" description="Helical" evidence="14">
    <location>
        <begin position="315"/>
        <end position="335"/>
    </location>
</feature>
<feature type="transmembrane region" description="Helical" evidence="14">
    <location>
        <begin position="461"/>
        <end position="480"/>
    </location>
</feature>
<feature type="transmembrane region" description="Helical" evidence="14">
    <location>
        <begin position="347"/>
        <end position="375"/>
    </location>
</feature>
<comment type="function">
    <text evidence="10">Probable mannan synthase which consists of a 4-beta-mannosyltransferase activity on mannan using GDP-mannose. The beta-1,4-mannan product is the backbone for galactomannan synthesis by galactomannan galactosyltransferase. Galactomannan is a noncellulosic polysaccharides of plant cell wall.</text>
</comment>
<keyword evidence="4 14" id="KW-0812">Transmembrane</keyword>
<keyword evidence="8" id="KW-0961">Cell wall biogenesis/degradation</keyword>
<dbReference type="PANTHER" id="PTHR32044">
    <property type="entry name" value="GLUCOMANNAN 4-BETA-MANNOSYLTRANSFERASE 9"/>
    <property type="match status" value="1"/>
</dbReference>
<reference evidence="16 17" key="1">
    <citation type="submission" date="2017-09" db="EMBL/GenBank/DDBJ databases">
        <authorList>
            <consortium name="International Durum Wheat Genome Sequencing Consortium (IDWGSC)"/>
            <person name="Milanesi L."/>
        </authorList>
    </citation>
    <scope>NUCLEOTIDE SEQUENCE [LARGE SCALE GENOMIC DNA]</scope>
    <source>
        <strain evidence="17">cv. Svevo</strain>
    </source>
</reference>
<keyword evidence="5 14" id="KW-1133">Transmembrane helix</keyword>
<dbReference type="GO" id="GO:0071555">
    <property type="term" value="P:cell wall organization"/>
    <property type="evidence" value="ECO:0007669"/>
    <property type="project" value="UniProtKB-KW"/>
</dbReference>
<dbReference type="Gramene" id="TRITD2Bv1G245730.4">
    <property type="protein sequence ID" value="TRITD2Bv1G245730.4"/>
    <property type="gene ID" value="TRITD2Bv1G245730"/>
</dbReference>
<dbReference type="GO" id="GO:0051753">
    <property type="term" value="F:mannan synthase activity"/>
    <property type="evidence" value="ECO:0007669"/>
    <property type="project" value="TreeGrafter"/>
</dbReference>
<sequence length="483" mass="54145">MQKLLLYSSISTTYACTHAQQILSLLHSCTSIQIHQDNKTETATAILTARKDKSQLSLVYRLSIGAACGLWWPADKLVIQVLDDSTDAGIRALVEAECRRWAGKGVQIRYENRSNRSGYKAGAMREGLKKGYARDCELVAVFDADFQPDADFLRRTVPVLQADPAVALVQARWRFVNADECILTRIQEMSLDYHFSVEQEVGSACHGFFGFNGTAGVWRVQALADAGGWKDRTTVEDMDLAVRASMRGWRFVYAGDVQVRNELPSSFKAYRYQQHRWSCGPANLMRKMFWEIVASRQVSAWKKVHVLYGFFVRKVVAHLVTFLFYCVVIPAYVLVGGQDVRLPKYVAMYVPAIITLLNAVCTPRSWHLLVFWILFENVMSMHRSKATIIGLVEASRAKEWVVTEKLGSVTSTPAAATTMAANKGAMKKKKSQSSILAPEIVMGLCLLYCAIYDIVFGHDHFYVYLLMQSAAAFVIGFGYVGSQ</sequence>
<evidence type="ECO:0000256" key="1">
    <source>
        <dbReference type="ARBA" id="ARBA00004653"/>
    </source>
</evidence>
<name>A0A9R1RU14_TRITD</name>
<accession>A0A9R1RU14</accession>
<keyword evidence="17" id="KW-1185">Reference proteome</keyword>